<feature type="domain" description="Aldehyde ferredoxin oxidoreductase C-terminal" evidence="1">
    <location>
        <begin position="1"/>
        <end position="272"/>
    </location>
</feature>
<comment type="caution">
    <text evidence="2">The sequence shown here is derived from an EMBL/GenBank/DDBJ whole genome shotgun (WGS) entry which is preliminary data.</text>
</comment>
<dbReference type="InterPro" id="IPR001203">
    <property type="entry name" value="OxRdtase_Ald_Fedxn_C"/>
</dbReference>
<dbReference type="InterPro" id="IPR036021">
    <property type="entry name" value="Tungsten_al_ferr_oxy-like_C"/>
</dbReference>
<dbReference type="EMBL" id="BARS01021007">
    <property type="protein sequence ID" value="GAG13218.1"/>
    <property type="molecule type" value="Genomic_DNA"/>
</dbReference>
<accession>X0VL44</accession>
<dbReference type="GO" id="GO:0016625">
    <property type="term" value="F:oxidoreductase activity, acting on the aldehyde or oxo group of donors, iron-sulfur protein as acceptor"/>
    <property type="evidence" value="ECO:0007669"/>
    <property type="project" value="InterPro"/>
</dbReference>
<dbReference type="SUPFAM" id="SSF48310">
    <property type="entry name" value="Aldehyde ferredoxin oxidoreductase, C-terminal domains"/>
    <property type="match status" value="1"/>
</dbReference>
<dbReference type="Gene3D" id="1.10.599.10">
    <property type="entry name" value="Aldehyde Ferredoxin Oxidoreductase Protein, subunit A, domain 3"/>
    <property type="match status" value="1"/>
</dbReference>
<dbReference type="Pfam" id="PF01314">
    <property type="entry name" value="AFOR_C"/>
    <property type="match status" value="1"/>
</dbReference>
<dbReference type="GO" id="GO:0051536">
    <property type="term" value="F:iron-sulfur cluster binding"/>
    <property type="evidence" value="ECO:0007669"/>
    <property type="project" value="InterPro"/>
</dbReference>
<dbReference type="GO" id="GO:0009055">
    <property type="term" value="F:electron transfer activity"/>
    <property type="evidence" value="ECO:0007669"/>
    <property type="project" value="InterPro"/>
</dbReference>
<dbReference type="PANTHER" id="PTHR30038">
    <property type="entry name" value="ALDEHYDE FERREDOXIN OXIDOREDUCTASE"/>
    <property type="match status" value="1"/>
</dbReference>
<dbReference type="InterPro" id="IPR013985">
    <property type="entry name" value="Ald_Fedxn_OxRdtase_dom3"/>
</dbReference>
<dbReference type="InterPro" id="IPR051919">
    <property type="entry name" value="W-dependent_AOR"/>
</dbReference>
<evidence type="ECO:0000313" key="2">
    <source>
        <dbReference type="EMBL" id="GAG13218.1"/>
    </source>
</evidence>
<dbReference type="PANTHER" id="PTHR30038:SF0">
    <property type="entry name" value="TUNGSTEN-CONTAINING ALDEHYDE FERREDOXIN OXIDOREDUCTASE"/>
    <property type="match status" value="1"/>
</dbReference>
<dbReference type="AlphaFoldDB" id="X0VL44"/>
<feature type="non-terminal residue" evidence="2">
    <location>
        <position position="1"/>
    </location>
</feature>
<proteinExistence type="predicted"/>
<organism evidence="2">
    <name type="scientific">marine sediment metagenome</name>
    <dbReference type="NCBI Taxonomy" id="412755"/>
    <lineage>
        <taxon>unclassified sequences</taxon>
        <taxon>metagenomes</taxon>
        <taxon>ecological metagenomes</taxon>
    </lineage>
</organism>
<protein>
    <recommendedName>
        <fullName evidence="1">Aldehyde ferredoxin oxidoreductase C-terminal domain-containing protein</fullName>
    </recommendedName>
</protein>
<gene>
    <name evidence="2" type="ORF">S01H1_33807</name>
</gene>
<name>X0VL44_9ZZZZ</name>
<reference evidence="2" key="1">
    <citation type="journal article" date="2014" name="Front. Microbiol.">
        <title>High frequency of phylogenetically diverse reductive dehalogenase-homologous genes in deep subseafloor sedimentary metagenomes.</title>
        <authorList>
            <person name="Kawai M."/>
            <person name="Futagami T."/>
            <person name="Toyoda A."/>
            <person name="Takaki Y."/>
            <person name="Nishi S."/>
            <person name="Hori S."/>
            <person name="Arai W."/>
            <person name="Tsubouchi T."/>
            <person name="Morono Y."/>
            <person name="Uchiyama I."/>
            <person name="Ito T."/>
            <person name="Fujiyama A."/>
            <person name="Inagaki F."/>
            <person name="Takami H."/>
        </authorList>
    </citation>
    <scope>NUCLEOTIDE SEQUENCE</scope>
    <source>
        <strain evidence="2">Expedition CK06-06</strain>
    </source>
</reference>
<feature type="non-terminal residue" evidence="2">
    <location>
        <position position="272"/>
    </location>
</feature>
<evidence type="ECO:0000259" key="1">
    <source>
        <dbReference type="Pfam" id="PF01314"/>
    </source>
</evidence>
<sequence length="272" mass="30247">ISAGAIIAFAMECYEHGVITKKDIGDLDLSWGNPDALPELVRLISMREGIGDILAEGVKIASEKLGEGSEEFAIHGKGLEAPAHDARSGKALAITYGTANRGMCHIHPLEGMAYDSGKFDFGMAKYGLPDPNTVHRWDEKGKGKSVKILQDGLILPDILNICKFFMYGGLNIDNYADMLSALTGWEIDGWELLKVGERVTNLQRLFNMREGFGRNDDLIPERVRKIPSFGIYKDEQRCAIKDYEGMLNEYYEARGWDLITGKPSKDKLRELG</sequence>